<protein>
    <submittedName>
        <fullName evidence="7">TonB family protein</fullName>
    </submittedName>
</protein>
<evidence type="ECO:0000256" key="4">
    <source>
        <dbReference type="ARBA" id="ARBA00023136"/>
    </source>
</evidence>
<keyword evidence="8" id="KW-1185">Reference proteome</keyword>
<evidence type="ECO:0000256" key="3">
    <source>
        <dbReference type="ARBA" id="ARBA00022989"/>
    </source>
</evidence>
<dbReference type="OrthoDB" id="9803361at2"/>
<keyword evidence="3" id="KW-1133">Transmembrane helix</keyword>
<dbReference type="NCBIfam" id="TIGR01352">
    <property type="entry name" value="tonB_Cterm"/>
    <property type="match status" value="1"/>
</dbReference>
<dbReference type="EMBL" id="SIXI01000005">
    <property type="protein sequence ID" value="TBO29420.1"/>
    <property type="molecule type" value="Genomic_DNA"/>
</dbReference>
<keyword evidence="4" id="KW-0472">Membrane</keyword>
<dbReference type="Proteomes" id="UP000292120">
    <property type="component" value="Unassembled WGS sequence"/>
</dbReference>
<reference evidence="7 8" key="1">
    <citation type="submission" date="2019-02" db="EMBL/GenBank/DDBJ databases">
        <title>Aquabacterium sp. strain KMB7.</title>
        <authorList>
            <person name="Chen W.-M."/>
        </authorList>
    </citation>
    <scope>NUCLEOTIDE SEQUENCE [LARGE SCALE GENOMIC DNA]</scope>
    <source>
        <strain evidence="7 8">KMB7</strain>
    </source>
</reference>
<dbReference type="InterPro" id="IPR037682">
    <property type="entry name" value="TonB_C"/>
</dbReference>
<evidence type="ECO:0000256" key="1">
    <source>
        <dbReference type="ARBA" id="ARBA00004167"/>
    </source>
</evidence>
<dbReference type="GO" id="GO:0055085">
    <property type="term" value="P:transmembrane transport"/>
    <property type="evidence" value="ECO:0007669"/>
    <property type="project" value="InterPro"/>
</dbReference>
<feature type="domain" description="TonB C-terminal" evidence="6">
    <location>
        <begin position="187"/>
        <end position="284"/>
    </location>
</feature>
<dbReference type="AlphaFoldDB" id="A0A4Q9GXC1"/>
<feature type="region of interest" description="Disordered" evidence="5">
    <location>
        <begin position="74"/>
        <end position="98"/>
    </location>
</feature>
<evidence type="ECO:0000256" key="2">
    <source>
        <dbReference type="ARBA" id="ARBA00022692"/>
    </source>
</evidence>
<organism evidence="7 8">
    <name type="scientific">Aquabacterium lacunae</name>
    <dbReference type="NCBI Taxonomy" id="2528630"/>
    <lineage>
        <taxon>Bacteria</taxon>
        <taxon>Pseudomonadati</taxon>
        <taxon>Pseudomonadota</taxon>
        <taxon>Betaproteobacteria</taxon>
        <taxon>Burkholderiales</taxon>
        <taxon>Aquabacterium</taxon>
    </lineage>
</organism>
<feature type="region of interest" description="Disordered" evidence="5">
    <location>
        <begin position="128"/>
        <end position="150"/>
    </location>
</feature>
<evidence type="ECO:0000256" key="5">
    <source>
        <dbReference type="SAM" id="MobiDB-lite"/>
    </source>
</evidence>
<gene>
    <name evidence="7" type="ORF">EYS42_13550</name>
</gene>
<evidence type="ECO:0000313" key="8">
    <source>
        <dbReference type="Proteomes" id="UP000292120"/>
    </source>
</evidence>
<accession>A0A4Q9GXC1</accession>
<dbReference type="GO" id="GO:0016020">
    <property type="term" value="C:membrane"/>
    <property type="evidence" value="ECO:0007669"/>
    <property type="project" value="UniProtKB-SubCell"/>
</dbReference>
<evidence type="ECO:0000259" key="6">
    <source>
        <dbReference type="PROSITE" id="PS52015"/>
    </source>
</evidence>
<comment type="subcellular location">
    <subcellularLocation>
        <location evidence="1">Membrane</location>
        <topology evidence="1">Single-pass membrane protein</topology>
    </subcellularLocation>
</comment>
<proteinExistence type="predicted"/>
<evidence type="ECO:0000313" key="7">
    <source>
        <dbReference type="EMBL" id="TBO29420.1"/>
    </source>
</evidence>
<dbReference type="PROSITE" id="PS52015">
    <property type="entry name" value="TONB_CTD"/>
    <property type="match status" value="1"/>
</dbReference>
<comment type="caution">
    <text evidence="7">The sequence shown here is derived from an EMBL/GenBank/DDBJ whole genome shotgun (WGS) entry which is preliminary data.</text>
</comment>
<sequence length="294" mass="32762">MLTRLSTHLRQMSLLHKALLGSLVFHGALLTVRFVDPEGFNRVFKDTPLEVVLVNAASEQKPDKAQALAQANLAGGGDADTGRATSPLPPSPHNELGDSLESTRRMIEDMQAEQQQLLSQVRDELAALPPPQRQRQSSSEQQRAEEERRRQLTELLAEIEKRIREENARPKKRYISPATMKSDDALYYSHFRTRVERAGTEAFPMAEGRKLYGDLVMEVWLDRQGRVQNAIVTRSSGNARLDKRALAIVRQAGPFGAVPDAVRAGHDLILISSRFRFTRDAGFEATTQASADAP</sequence>
<keyword evidence="2" id="KW-0812">Transmembrane</keyword>
<name>A0A4Q9GXC1_9BURK</name>
<dbReference type="InterPro" id="IPR006260">
    <property type="entry name" value="TonB/TolA_C"/>
</dbReference>
<dbReference type="SUPFAM" id="SSF74653">
    <property type="entry name" value="TolA/TonB C-terminal domain"/>
    <property type="match status" value="1"/>
</dbReference>
<dbReference type="Pfam" id="PF03544">
    <property type="entry name" value="TonB_C"/>
    <property type="match status" value="1"/>
</dbReference>
<dbReference type="Gene3D" id="3.30.1150.10">
    <property type="match status" value="1"/>
</dbReference>